<protein>
    <submittedName>
        <fullName evidence="1">818_t:CDS:1</fullName>
    </submittedName>
</protein>
<reference evidence="1" key="1">
    <citation type="submission" date="2021-06" db="EMBL/GenBank/DDBJ databases">
        <authorList>
            <person name="Kallberg Y."/>
            <person name="Tangrot J."/>
            <person name="Rosling A."/>
        </authorList>
    </citation>
    <scope>NUCLEOTIDE SEQUENCE</scope>
    <source>
        <strain evidence="1">MT106</strain>
    </source>
</reference>
<gene>
    <name evidence="1" type="ORF">AGERDE_LOCUS13061</name>
</gene>
<evidence type="ECO:0000313" key="2">
    <source>
        <dbReference type="Proteomes" id="UP000789831"/>
    </source>
</evidence>
<feature type="non-terminal residue" evidence="1">
    <location>
        <position position="1"/>
    </location>
</feature>
<dbReference type="Proteomes" id="UP000789831">
    <property type="component" value="Unassembled WGS sequence"/>
</dbReference>
<dbReference type="EMBL" id="CAJVPL010013924">
    <property type="protein sequence ID" value="CAG8689817.1"/>
    <property type="molecule type" value="Genomic_DNA"/>
</dbReference>
<comment type="caution">
    <text evidence="1">The sequence shown here is derived from an EMBL/GenBank/DDBJ whole genome shotgun (WGS) entry which is preliminary data.</text>
</comment>
<evidence type="ECO:0000313" key="1">
    <source>
        <dbReference type="EMBL" id="CAG8689817.1"/>
    </source>
</evidence>
<dbReference type="AlphaFoldDB" id="A0A9N9HGW9"/>
<sequence length="331" mass="37891">PLVNIKIDDRSNTGINIPNMFVCGQNVKAITVEKIPRGSNAKAELIPNYQSREKMQILESAGDWVTEDMLNGPCFLFQPNGNLLFQPSATGIDYISINVLGDLNSSDYVLFGLYNNERNISQTRTYPFRRDSVNSFTFSMVERIKLSGESQSEININMQNSFSLKFEAQNIALKFNIYPNQYNVIRFTEQQAYTTYDLVSAIGGDLTFVVTSYVILFGSGKYKSWGIVQRYFLRNAPNAKKVPRMERVRKSTNDSFPSENFLNKNSPPPFLNERVHSEYYFSESRSEIARNAMITGEIVGSPMSEISFSRQEFNERVNALIDEKFWFLEQT</sequence>
<organism evidence="1 2">
    <name type="scientific">Ambispora gerdemannii</name>
    <dbReference type="NCBI Taxonomy" id="144530"/>
    <lineage>
        <taxon>Eukaryota</taxon>
        <taxon>Fungi</taxon>
        <taxon>Fungi incertae sedis</taxon>
        <taxon>Mucoromycota</taxon>
        <taxon>Glomeromycotina</taxon>
        <taxon>Glomeromycetes</taxon>
        <taxon>Archaeosporales</taxon>
        <taxon>Ambisporaceae</taxon>
        <taxon>Ambispora</taxon>
    </lineage>
</organism>
<name>A0A9N9HGW9_9GLOM</name>
<feature type="non-terminal residue" evidence="1">
    <location>
        <position position="331"/>
    </location>
</feature>
<accession>A0A9N9HGW9</accession>
<dbReference type="OrthoDB" id="5596129at2759"/>
<keyword evidence="2" id="KW-1185">Reference proteome</keyword>
<proteinExistence type="predicted"/>